<protein>
    <submittedName>
        <fullName evidence="1">Uncharacterized protein</fullName>
    </submittedName>
</protein>
<reference evidence="1 2" key="1">
    <citation type="journal article" date="2019" name="Nat. Med.">
        <title>A library of human gut bacterial isolates paired with longitudinal multiomics data enables mechanistic microbiome research.</title>
        <authorList>
            <person name="Poyet M."/>
            <person name="Groussin M."/>
            <person name="Gibbons S.M."/>
            <person name="Avila-Pacheco J."/>
            <person name="Jiang X."/>
            <person name="Kearney S.M."/>
            <person name="Perrotta A.R."/>
            <person name="Berdy B."/>
            <person name="Zhao S."/>
            <person name="Lieberman T.D."/>
            <person name="Swanson P.K."/>
            <person name="Smith M."/>
            <person name="Roesemann S."/>
            <person name="Alexander J.E."/>
            <person name="Rich S.A."/>
            <person name="Livny J."/>
            <person name="Vlamakis H."/>
            <person name="Clish C."/>
            <person name="Bullock K."/>
            <person name="Deik A."/>
            <person name="Scott J."/>
            <person name="Pierce K.A."/>
            <person name="Xavier R.J."/>
            <person name="Alm E.J."/>
        </authorList>
    </citation>
    <scope>NUCLEOTIDE SEQUENCE [LARGE SCALE GENOMIC DNA]</scope>
    <source>
        <strain evidence="1 2">BIOML-A134</strain>
    </source>
</reference>
<gene>
    <name evidence="1" type="ORF">F3D66_22870</name>
</gene>
<keyword evidence="2" id="KW-1185">Reference proteome</keyword>
<accession>A0A5M5D4L4</accession>
<organism evidence="1 2">
    <name type="scientific">Bacteroides ovatus</name>
    <dbReference type="NCBI Taxonomy" id="28116"/>
    <lineage>
        <taxon>Bacteria</taxon>
        <taxon>Pseudomonadati</taxon>
        <taxon>Bacteroidota</taxon>
        <taxon>Bacteroidia</taxon>
        <taxon>Bacteroidales</taxon>
        <taxon>Bacteroidaceae</taxon>
        <taxon>Bacteroides</taxon>
    </lineage>
</organism>
<dbReference type="EMBL" id="VWKB01000036">
    <property type="protein sequence ID" value="KAA4091742.1"/>
    <property type="molecule type" value="Genomic_DNA"/>
</dbReference>
<comment type="caution">
    <text evidence="1">The sequence shown here is derived from an EMBL/GenBank/DDBJ whole genome shotgun (WGS) entry which is preliminary data.</text>
</comment>
<proteinExistence type="predicted"/>
<dbReference type="AlphaFoldDB" id="A0A5M5D4L4"/>
<sequence>MIKCNVTVCGTVSKVATCRTNKEGKAFVSFAMNIVIPAKSGINKTIEVSVIKDGTLTDVGSCNIGEHIEVVGVLVPRKRGDALYFNLSASSISHQPAEAEDCIKGVMEFRGKVGKSIEDKTDKNGVPYCQFSAFSAEKVQDGFEYIWVSFFLFDGKREAWLQPGVKANIKGALSVSVFNDKLDFSCRVSEMSEYVPQPYNG</sequence>
<evidence type="ECO:0000313" key="1">
    <source>
        <dbReference type="EMBL" id="KAA4091742.1"/>
    </source>
</evidence>
<evidence type="ECO:0000313" key="2">
    <source>
        <dbReference type="Proteomes" id="UP000473905"/>
    </source>
</evidence>
<name>A0A5M5D4L4_BACOV</name>
<dbReference type="Proteomes" id="UP000473905">
    <property type="component" value="Unassembled WGS sequence"/>
</dbReference>
<dbReference type="RefSeq" id="WP_004319966.1">
    <property type="nucleotide sequence ID" value="NZ_JAHYOK010000038.1"/>
</dbReference>